<dbReference type="OrthoDB" id="6783097at2759"/>
<protein>
    <submittedName>
        <fullName evidence="2">Transposon Tf2-6 polyprotein</fullName>
    </submittedName>
</protein>
<accession>A0A8X6QMP9</accession>
<evidence type="ECO:0000313" key="2">
    <source>
        <dbReference type="EMBL" id="GFU27089.1"/>
    </source>
</evidence>
<gene>
    <name evidence="2" type="primary">Tf2-6_445</name>
    <name evidence="2" type="ORF">NPIL_574991</name>
</gene>
<feature type="region of interest" description="Disordered" evidence="1">
    <location>
        <begin position="113"/>
        <end position="134"/>
    </location>
</feature>
<dbReference type="Proteomes" id="UP000887013">
    <property type="component" value="Unassembled WGS sequence"/>
</dbReference>
<dbReference type="AlphaFoldDB" id="A0A8X6QMP9"/>
<comment type="caution">
    <text evidence="2">The sequence shown here is derived from an EMBL/GenBank/DDBJ whole genome shotgun (WGS) entry which is preliminary data.</text>
</comment>
<feature type="compositionally biased region" description="Polar residues" evidence="1">
    <location>
        <begin position="113"/>
        <end position="129"/>
    </location>
</feature>
<dbReference type="EMBL" id="BMAW01128705">
    <property type="protein sequence ID" value="GFU27089.1"/>
    <property type="molecule type" value="Genomic_DNA"/>
</dbReference>
<sequence>MFKILKNRGQKFTELYLSMRLADGQQSTPLVQKATVPITICGRTFQTDLIFLPHANGNRTLLDVDFLKTSGIVMNKRKNYWYFDVKPNCRILFAKNISLPTNDGPVEMNNSSCPTSSISNNFPVQSNPADETETNDLQLRKGEETACELKTIVDDFPIRTASELRTKKLKNLELKKNY</sequence>
<reference evidence="2" key="1">
    <citation type="submission" date="2020-08" db="EMBL/GenBank/DDBJ databases">
        <title>Multicomponent nature underlies the extraordinary mechanical properties of spider dragline silk.</title>
        <authorList>
            <person name="Kono N."/>
            <person name="Nakamura H."/>
            <person name="Mori M."/>
            <person name="Yoshida Y."/>
            <person name="Ohtoshi R."/>
            <person name="Malay A.D."/>
            <person name="Moran D.A.P."/>
            <person name="Tomita M."/>
            <person name="Numata K."/>
            <person name="Arakawa K."/>
        </authorList>
    </citation>
    <scope>NUCLEOTIDE SEQUENCE</scope>
</reference>
<evidence type="ECO:0000313" key="3">
    <source>
        <dbReference type="Proteomes" id="UP000887013"/>
    </source>
</evidence>
<organism evidence="2 3">
    <name type="scientific">Nephila pilipes</name>
    <name type="common">Giant wood spider</name>
    <name type="synonym">Nephila maculata</name>
    <dbReference type="NCBI Taxonomy" id="299642"/>
    <lineage>
        <taxon>Eukaryota</taxon>
        <taxon>Metazoa</taxon>
        <taxon>Ecdysozoa</taxon>
        <taxon>Arthropoda</taxon>
        <taxon>Chelicerata</taxon>
        <taxon>Arachnida</taxon>
        <taxon>Araneae</taxon>
        <taxon>Araneomorphae</taxon>
        <taxon>Entelegynae</taxon>
        <taxon>Araneoidea</taxon>
        <taxon>Nephilidae</taxon>
        <taxon>Nephila</taxon>
    </lineage>
</organism>
<evidence type="ECO:0000256" key="1">
    <source>
        <dbReference type="SAM" id="MobiDB-lite"/>
    </source>
</evidence>
<name>A0A8X6QMP9_NEPPI</name>
<proteinExistence type="predicted"/>
<keyword evidence="3" id="KW-1185">Reference proteome</keyword>